<name>A0A1R3ID35_COCAP</name>
<accession>A0A1R3ID35</accession>
<evidence type="ECO:0000313" key="1">
    <source>
        <dbReference type="EMBL" id="OMO80478.1"/>
    </source>
</evidence>
<evidence type="ECO:0000313" key="2">
    <source>
        <dbReference type="Proteomes" id="UP000188268"/>
    </source>
</evidence>
<dbReference type="Proteomes" id="UP000188268">
    <property type="component" value="Unassembled WGS sequence"/>
</dbReference>
<sequence>MPEITCFKLKMKAEAKKIQKQKTSTISMLPPVCLLTNRTMLNVALTS</sequence>
<comment type="caution">
    <text evidence="1">The sequence shown here is derived from an EMBL/GenBank/DDBJ whole genome shotgun (WGS) entry which is preliminary data.</text>
</comment>
<proteinExistence type="predicted"/>
<dbReference type="EMBL" id="AWWV01010297">
    <property type="protein sequence ID" value="OMO80478.1"/>
    <property type="molecule type" value="Genomic_DNA"/>
</dbReference>
<gene>
    <name evidence="1" type="ORF">CCACVL1_12936</name>
</gene>
<protein>
    <submittedName>
        <fullName evidence="1">Uncharacterized protein</fullName>
    </submittedName>
</protein>
<dbReference type="AlphaFoldDB" id="A0A1R3ID35"/>
<dbReference type="Gramene" id="OMO80478">
    <property type="protein sequence ID" value="OMO80478"/>
    <property type="gene ID" value="CCACVL1_12936"/>
</dbReference>
<keyword evidence="2" id="KW-1185">Reference proteome</keyword>
<reference evidence="1 2" key="1">
    <citation type="submission" date="2013-09" db="EMBL/GenBank/DDBJ databases">
        <title>Corchorus capsularis genome sequencing.</title>
        <authorList>
            <person name="Alam M."/>
            <person name="Haque M.S."/>
            <person name="Islam M.S."/>
            <person name="Emdad E.M."/>
            <person name="Islam M.M."/>
            <person name="Ahmed B."/>
            <person name="Halim A."/>
            <person name="Hossen Q.M.M."/>
            <person name="Hossain M.Z."/>
            <person name="Ahmed R."/>
            <person name="Khan M.M."/>
            <person name="Islam R."/>
            <person name="Rashid M.M."/>
            <person name="Khan S.A."/>
            <person name="Rahman M.S."/>
            <person name="Alam M."/>
        </authorList>
    </citation>
    <scope>NUCLEOTIDE SEQUENCE [LARGE SCALE GENOMIC DNA]</scope>
    <source>
        <strain evidence="2">cv. CVL-1</strain>
        <tissue evidence="1">Whole seedling</tissue>
    </source>
</reference>
<organism evidence="1 2">
    <name type="scientific">Corchorus capsularis</name>
    <name type="common">Jute</name>
    <dbReference type="NCBI Taxonomy" id="210143"/>
    <lineage>
        <taxon>Eukaryota</taxon>
        <taxon>Viridiplantae</taxon>
        <taxon>Streptophyta</taxon>
        <taxon>Embryophyta</taxon>
        <taxon>Tracheophyta</taxon>
        <taxon>Spermatophyta</taxon>
        <taxon>Magnoliopsida</taxon>
        <taxon>eudicotyledons</taxon>
        <taxon>Gunneridae</taxon>
        <taxon>Pentapetalae</taxon>
        <taxon>rosids</taxon>
        <taxon>malvids</taxon>
        <taxon>Malvales</taxon>
        <taxon>Malvaceae</taxon>
        <taxon>Grewioideae</taxon>
        <taxon>Apeibeae</taxon>
        <taxon>Corchorus</taxon>
    </lineage>
</organism>